<gene>
    <name evidence="2" type="ORF">NC653_010520</name>
</gene>
<feature type="compositionally biased region" description="Pro residues" evidence="1">
    <location>
        <begin position="168"/>
        <end position="182"/>
    </location>
</feature>
<accession>A0AAD6W5V8</accession>
<dbReference type="PANTHER" id="PTHR36053:SF1">
    <property type="entry name" value="OS04G0680300 PROTEIN"/>
    <property type="match status" value="1"/>
</dbReference>
<dbReference type="EMBL" id="JAQIZT010000004">
    <property type="protein sequence ID" value="KAJ6999796.1"/>
    <property type="molecule type" value="Genomic_DNA"/>
</dbReference>
<proteinExistence type="predicted"/>
<organism evidence="2 3">
    <name type="scientific">Populus alba x Populus x berolinensis</name>
    <dbReference type="NCBI Taxonomy" id="444605"/>
    <lineage>
        <taxon>Eukaryota</taxon>
        <taxon>Viridiplantae</taxon>
        <taxon>Streptophyta</taxon>
        <taxon>Embryophyta</taxon>
        <taxon>Tracheophyta</taxon>
        <taxon>Spermatophyta</taxon>
        <taxon>Magnoliopsida</taxon>
        <taxon>eudicotyledons</taxon>
        <taxon>Gunneridae</taxon>
        <taxon>Pentapetalae</taxon>
        <taxon>rosids</taxon>
        <taxon>fabids</taxon>
        <taxon>Malpighiales</taxon>
        <taxon>Salicaceae</taxon>
        <taxon>Saliceae</taxon>
        <taxon>Populus</taxon>
    </lineage>
</organism>
<comment type="caution">
    <text evidence="2">The sequence shown here is derived from an EMBL/GenBank/DDBJ whole genome shotgun (WGS) entry which is preliminary data.</text>
</comment>
<name>A0AAD6W5V8_9ROSI</name>
<keyword evidence="3" id="KW-1185">Reference proteome</keyword>
<dbReference type="Proteomes" id="UP001164929">
    <property type="component" value="Chromosome 4"/>
</dbReference>
<reference evidence="2 3" key="1">
    <citation type="journal article" date="2023" name="Mol. Ecol. Resour.">
        <title>Chromosome-level genome assembly of a triploid poplar Populus alba 'Berolinensis'.</title>
        <authorList>
            <person name="Chen S."/>
            <person name="Yu Y."/>
            <person name="Wang X."/>
            <person name="Wang S."/>
            <person name="Zhang T."/>
            <person name="Zhou Y."/>
            <person name="He R."/>
            <person name="Meng N."/>
            <person name="Wang Y."/>
            <person name="Liu W."/>
            <person name="Liu Z."/>
            <person name="Liu J."/>
            <person name="Guo Q."/>
            <person name="Huang H."/>
            <person name="Sederoff R.R."/>
            <person name="Wang G."/>
            <person name="Qu G."/>
            <person name="Chen S."/>
        </authorList>
    </citation>
    <scope>NUCLEOTIDE SEQUENCE [LARGE SCALE GENOMIC DNA]</scope>
    <source>
        <strain evidence="2">SC-2020</strain>
    </source>
</reference>
<evidence type="ECO:0000256" key="1">
    <source>
        <dbReference type="SAM" id="MobiDB-lite"/>
    </source>
</evidence>
<protein>
    <submittedName>
        <fullName evidence="2">Uncharacterized protein</fullName>
    </submittedName>
</protein>
<feature type="region of interest" description="Disordered" evidence="1">
    <location>
        <begin position="159"/>
        <end position="202"/>
    </location>
</feature>
<sequence>MTKLPLSIYNGTSSSLFRYPLPPWHRRPACLLNNGLNLVAINAHKNSQLSRRFLVHSKPPFLSGLCLSDCLNYTIEYESKVFNQWHRFSQGEYFARRAAALMGRRLDECNEICYKDPVLKDRQWTAYIDRSPGSASYSEECFKACKAGCGYKFEIHPGEVDKARPNRPCNPPPSEKPPPVQKRPPQAVKHGEPTEDVPCTSA</sequence>
<evidence type="ECO:0000313" key="3">
    <source>
        <dbReference type="Proteomes" id="UP001164929"/>
    </source>
</evidence>
<dbReference type="PANTHER" id="PTHR36053">
    <property type="entry name" value="OSJNBB0017I01.18 PROTEIN"/>
    <property type="match status" value="1"/>
</dbReference>
<evidence type="ECO:0000313" key="2">
    <source>
        <dbReference type="EMBL" id="KAJ6999796.1"/>
    </source>
</evidence>
<dbReference type="AlphaFoldDB" id="A0AAD6W5V8"/>